<keyword evidence="3" id="KW-1185">Reference proteome</keyword>
<dbReference type="SUPFAM" id="SSF81606">
    <property type="entry name" value="PP2C-like"/>
    <property type="match status" value="1"/>
</dbReference>
<protein>
    <submittedName>
        <fullName evidence="2">Anti-sigma regulatory factor</fullName>
    </submittedName>
</protein>
<organism evidence="2 3">
    <name type="scientific">Allokutzneria oryzae</name>
    <dbReference type="NCBI Taxonomy" id="1378989"/>
    <lineage>
        <taxon>Bacteria</taxon>
        <taxon>Bacillati</taxon>
        <taxon>Actinomycetota</taxon>
        <taxon>Actinomycetes</taxon>
        <taxon>Pseudonocardiales</taxon>
        <taxon>Pseudonocardiaceae</taxon>
        <taxon>Allokutzneria</taxon>
    </lineage>
</organism>
<dbReference type="PANTHER" id="PTHR35801:SF1">
    <property type="entry name" value="PHOSPHOSERINE PHOSPHATASE RSBX"/>
    <property type="match status" value="1"/>
</dbReference>
<dbReference type="CDD" id="cd16934">
    <property type="entry name" value="HATPase_RsbT-like"/>
    <property type="match status" value="1"/>
</dbReference>
<evidence type="ECO:0000313" key="3">
    <source>
        <dbReference type="Proteomes" id="UP001589693"/>
    </source>
</evidence>
<accession>A0ABV6A7L1</accession>
<dbReference type="InterPro" id="IPR036890">
    <property type="entry name" value="HATPase_C_sf"/>
</dbReference>
<dbReference type="EMBL" id="JBHLZU010000033">
    <property type="protein sequence ID" value="MFB9909173.1"/>
    <property type="molecule type" value="Genomic_DNA"/>
</dbReference>
<dbReference type="PANTHER" id="PTHR35801">
    <property type="entry name" value="PHOSPHOSERINE PHOSPHATASE RSBX"/>
    <property type="match status" value="1"/>
</dbReference>
<dbReference type="RefSeq" id="WP_377861712.1">
    <property type="nucleotide sequence ID" value="NZ_JBHLZU010000033.1"/>
</dbReference>
<dbReference type="Pfam" id="PF13581">
    <property type="entry name" value="HATPase_c_2"/>
    <property type="match status" value="1"/>
</dbReference>
<evidence type="ECO:0000313" key="2">
    <source>
        <dbReference type="EMBL" id="MFB9909173.1"/>
    </source>
</evidence>
<dbReference type="Proteomes" id="UP001589693">
    <property type="component" value="Unassembled WGS sequence"/>
</dbReference>
<feature type="domain" description="Histidine kinase/HSP90-like ATPase" evidence="1">
    <location>
        <begin position="12"/>
        <end position="127"/>
    </location>
</feature>
<proteinExistence type="predicted"/>
<sequence>MSERRLDMRVHEPSHVGRARALATEAAQRAGLGESTVERVALGASELASNLVKHATDGMLLVRHSPGRLDLVTVDRGPGMRDPRRCLVDGFSTAGSMGTGLGAARRAADTFDLYSLRGKGTAVLARWLEAPAEPGPVGLTLPAPGESACGDGWAVRGGADEDVLTAVLVDGSGHGEAAEAAAASALRVVEEHPEALPLDLLELMGVRIAPTRGAAVAVVHIDRATRVLRFAGTGNIVVRVHEPGVERAVQLVSSPGIVGHRAQRHRPVETLRQWTADSMVIMNTDGINQRWSLADWPGVRAHDPLVLSALILWQANRLRDDAGVLVLGGTGGAP</sequence>
<dbReference type="Gene3D" id="3.30.565.10">
    <property type="entry name" value="Histidine kinase-like ATPase, C-terminal domain"/>
    <property type="match status" value="1"/>
</dbReference>
<dbReference type="InterPro" id="IPR036457">
    <property type="entry name" value="PPM-type-like_dom_sf"/>
</dbReference>
<dbReference type="SUPFAM" id="SSF55874">
    <property type="entry name" value="ATPase domain of HSP90 chaperone/DNA topoisomerase II/histidine kinase"/>
    <property type="match status" value="1"/>
</dbReference>
<gene>
    <name evidence="2" type="ORF">ACFFQA_34995</name>
</gene>
<name>A0ABV6A7L1_9PSEU</name>
<evidence type="ECO:0000259" key="1">
    <source>
        <dbReference type="Pfam" id="PF13581"/>
    </source>
</evidence>
<reference evidence="2 3" key="1">
    <citation type="submission" date="2024-09" db="EMBL/GenBank/DDBJ databases">
        <authorList>
            <person name="Sun Q."/>
            <person name="Mori K."/>
        </authorList>
    </citation>
    <scope>NUCLEOTIDE SEQUENCE [LARGE SCALE GENOMIC DNA]</scope>
    <source>
        <strain evidence="2 3">TBRC 7907</strain>
    </source>
</reference>
<dbReference type="InterPro" id="IPR039248">
    <property type="entry name" value="Ptase_RsbX"/>
</dbReference>
<comment type="caution">
    <text evidence="2">The sequence shown here is derived from an EMBL/GenBank/DDBJ whole genome shotgun (WGS) entry which is preliminary data.</text>
</comment>
<dbReference type="InterPro" id="IPR003594">
    <property type="entry name" value="HATPase_dom"/>
</dbReference>
<dbReference type="Gene3D" id="3.60.40.10">
    <property type="entry name" value="PPM-type phosphatase domain"/>
    <property type="match status" value="1"/>
</dbReference>